<keyword evidence="3" id="KW-0479">Metal-binding</keyword>
<evidence type="ECO:0000259" key="5">
    <source>
        <dbReference type="PROSITE" id="PS50157"/>
    </source>
</evidence>
<dbReference type="InterPro" id="IPR013087">
    <property type="entry name" value="Znf_C2H2_type"/>
</dbReference>
<keyword evidence="3" id="KW-0863">Zinc-finger</keyword>
<protein>
    <recommendedName>
        <fullName evidence="5">C2H2-type domain-containing protein</fullName>
    </recommendedName>
</protein>
<name>A0A9P8Q8B2_WICPI</name>
<feature type="compositionally biased region" description="Basic residues" evidence="4">
    <location>
        <begin position="400"/>
        <end position="410"/>
    </location>
</feature>
<accession>A0A9P8Q8B2</accession>
<evidence type="ECO:0000256" key="4">
    <source>
        <dbReference type="SAM" id="MobiDB-lite"/>
    </source>
</evidence>
<evidence type="ECO:0000313" key="6">
    <source>
        <dbReference type="EMBL" id="KAH3684759.1"/>
    </source>
</evidence>
<feature type="compositionally biased region" description="Acidic residues" evidence="4">
    <location>
        <begin position="214"/>
        <end position="226"/>
    </location>
</feature>
<reference evidence="6" key="2">
    <citation type="submission" date="2021-01" db="EMBL/GenBank/DDBJ databases">
        <authorList>
            <person name="Schikora-Tamarit M.A."/>
        </authorList>
    </citation>
    <scope>NUCLEOTIDE SEQUENCE</scope>
    <source>
        <strain evidence="6">CBS2887</strain>
    </source>
</reference>
<dbReference type="EMBL" id="JAEUBG010002350">
    <property type="protein sequence ID" value="KAH3684759.1"/>
    <property type="molecule type" value="Genomic_DNA"/>
</dbReference>
<evidence type="ECO:0000256" key="3">
    <source>
        <dbReference type="PROSITE-ProRule" id="PRU00042"/>
    </source>
</evidence>
<feature type="domain" description="C2H2-type" evidence="5">
    <location>
        <begin position="432"/>
        <end position="460"/>
    </location>
</feature>
<comment type="subcellular location">
    <subcellularLocation>
        <location evidence="1">Nucleus</location>
    </subcellularLocation>
</comment>
<dbReference type="GO" id="GO:0003700">
    <property type="term" value="F:DNA-binding transcription factor activity"/>
    <property type="evidence" value="ECO:0007669"/>
    <property type="project" value="TreeGrafter"/>
</dbReference>
<keyword evidence="3" id="KW-0862">Zinc</keyword>
<keyword evidence="2" id="KW-0539">Nucleus</keyword>
<dbReference type="SMART" id="SM00355">
    <property type="entry name" value="ZnF_C2H2"/>
    <property type="match status" value="2"/>
</dbReference>
<proteinExistence type="predicted"/>
<dbReference type="PANTHER" id="PTHR47427:SF2">
    <property type="entry name" value="C2H2-TYPE DOMAIN-CONTAINING PROTEIN"/>
    <property type="match status" value="1"/>
</dbReference>
<feature type="compositionally biased region" description="Polar residues" evidence="4">
    <location>
        <begin position="271"/>
        <end position="286"/>
    </location>
</feature>
<dbReference type="GO" id="GO:1990526">
    <property type="term" value="C:Ste12p-Dig1p-Dig2p complex"/>
    <property type="evidence" value="ECO:0007669"/>
    <property type="project" value="TreeGrafter"/>
</dbReference>
<dbReference type="InterPro" id="IPR052127">
    <property type="entry name" value="STE12_transcription_factor"/>
</dbReference>
<gene>
    <name evidence="6" type="ORF">WICPIJ_004290</name>
</gene>
<reference evidence="6" key="1">
    <citation type="journal article" date="2021" name="Open Biol.">
        <title>Shared evolutionary footprints suggest mitochondrial oxidative damage underlies multiple complex I losses in fungi.</title>
        <authorList>
            <person name="Schikora-Tamarit M.A."/>
            <person name="Marcet-Houben M."/>
            <person name="Nosek J."/>
            <person name="Gabaldon T."/>
        </authorList>
    </citation>
    <scope>NUCLEOTIDE SEQUENCE</scope>
    <source>
        <strain evidence="6">CBS2887</strain>
    </source>
</reference>
<dbReference type="PANTHER" id="PTHR47427">
    <property type="entry name" value="PROTEIN STE12"/>
    <property type="match status" value="1"/>
</dbReference>
<dbReference type="OrthoDB" id="654211at2759"/>
<comment type="caution">
    <text evidence="6">The sequence shown here is derived from an EMBL/GenBank/DDBJ whole genome shotgun (WGS) entry which is preliminary data.</text>
</comment>
<evidence type="ECO:0000256" key="1">
    <source>
        <dbReference type="ARBA" id="ARBA00004123"/>
    </source>
</evidence>
<keyword evidence="7" id="KW-1185">Reference proteome</keyword>
<evidence type="ECO:0000313" key="7">
    <source>
        <dbReference type="Proteomes" id="UP000774326"/>
    </source>
</evidence>
<dbReference type="PROSITE" id="PS50157">
    <property type="entry name" value="ZINC_FINGER_C2H2_2"/>
    <property type="match status" value="2"/>
</dbReference>
<dbReference type="PROSITE" id="PS00028">
    <property type="entry name" value="ZINC_FINGER_C2H2_1"/>
    <property type="match status" value="2"/>
</dbReference>
<dbReference type="FunFam" id="3.30.160.60:FF:000630">
    <property type="entry name" value="Zinc finger protein 180"/>
    <property type="match status" value="1"/>
</dbReference>
<evidence type="ECO:0000256" key="2">
    <source>
        <dbReference type="ARBA" id="ARBA00023242"/>
    </source>
</evidence>
<organism evidence="6 7">
    <name type="scientific">Wickerhamomyces pijperi</name>
    <name type="common">Yeast</name>
    <name type="synonym">Pichia pijperi</name>
    <dbReference type="NCBI Taxonomy" id="599730"/>
    <lineage>
        <taxon>Eukaryota</taxon>
        <taxon>Fungi</taxon>
        <taxon>Dikarya</taxon>
        <taxon>Ascomycota</taxon>
        <taxon>Saccharomycotina</taxon>
        <taxon>Saccharomycetes</taxon>
        <taxon>Phaffomycetales</taxon>
        <taxon>Wickerhamomycetaceae</taxon>
        <taxon>Wickerhamomyces</taxon>
    </lineage>
</organism>
<dbReference type="Gene3D" id="3.30.160.60">
    <property type="entry name" value="Classic Zinc Finger"/>
    <property type="match status" value="2"/>
</dbReference>
<feature type="compositionally biased region" description="Acidic residues" evidence="4">
    <location>
        <begin position="287"/>
        <end position="298"/>
    </location>
</feature>
<dbReference type="Proteomes" id="UP000774326">
    <property type="component" value="Unassembled WGS sequence"/>
</dbReference>
<feature type="compositionally biased region" description="Pro residues" evidence="4">
    <location>
        <begin position="230"/>
        <end position="239"/>
    </location>
</feature>
<dbReference type="Pfam" id="PF00096">
    <property type="entry name" value="zf-C2H2"/>
    <property type="match status" value="2"/>
</dbReference>
<dbReference type="GO" id="GO:1990527">
    <property type="term" value="C:Tec1p-Ste12p-Dig1p complex"/>
    <property type="evidence" value="ECO:0007669"/>
    <property type="project" value="TreeGrafter"/>
</dbReference>
<feature type="domain" description="C2H2-type" evidence="5">
    <location>
        <begin position="461"/>
        <end position="488"/>
    </location>
</feature>
<dbReference type="GO" id="GO:0005634">
    <property type="term" value="C:nucleus"/>
    <property type="evidence" value="ECO:0007669"/>
    <property type="project" value="UniProtKB-SubCell"/>
</dbReference>
<dbReference type="SUPFAM" id="SSF57667">
    <property type="entry name" value="beta-beta-alpha zinc fingers"/>
    <property type="match status" value="1"/>
</dbReference>
<dbReference type="GO" id="GO:0008270">
    <property type="term" value="F:zinc ion binding"/>
    <property type="evidence" value="ECO:0007669"/>
    <property type="project" value="UniProtKB-KW"/>
</dbReference>
<feature type="compositionally biased region" description="Polar residues" evidence="4">
    <location>
        <begin position="240"/>
        <end position="252"/>
    </location>
</feature>
<feature type="region of interest" description="Disordered" evidence="4">
    <location>
        <begin position="367"/>
        <end position="422"/>
    </location>
</feature>
<dbReference type="InterPro" id="IPR036236">
    <property type="entry name" value="Znf_C2H2_sf"/>
</dbReference>
<feature type="compositionally biased region" description="Low complexity" evidence="4">
    <location>
        <begin position="370"/>
        <end position="383"/>
    </location>
</feature>
<sequence>MSFTANVKVPLLPSSSTTAFSNLSSTPRTKSFCENSTLYQVLEERVRSLSCSSMGSGSDLHTVDPKNLSSTSSNYTFFKPSYLQTSDTSEIIEPSAMFGFSHYHGEEDHSKVKNWNVPRTPAVDKFPIKNIFNHNEAKRSASLVGLNSHAELKERDIKRRKSESSLFSETFSSAASILGPSTSVLSPEEASETTFEFHFDESMTAPLLDFLEEEESDTGTETEQDDGPSTPEPSQPPYTTPDTSDSEGSQQKPSETIMLLFDPVSGFEKSLNAQPVSNHKISASQQAEDDDEEEEYTDTEFKPKFEAPPMVVRSHCLSTSYTAAETDTEFEGDETDSEHVVKLTSMSKVQHERAIIEQVQIKVVPPALTPPATSSSSTSGTSSDFKASPASVSSPIQRLKSSRASRRAKQTSRSSAKQNKQFRPLEPGEVYYPCPKCDQFFRRPEHVKRHIRSVHTHVRPYKCEFCEKGFPRSDNLSQHLKTHMSIEEWNRLKESSGKAKLIKTIKKRLGVK</sequence>
<feature type="region of interest" description="Disordered" evidence="4">
    <location>
        <begin position="270"/>
        <end position="307"/>
    </location>
</feature>
<feature type="region of interest" description="Disordered" evidence="4">
    <location>
        <begin position="214"/>
        <end position="252"/>
    </location>
</feature>
<dbReference type="AlphaFoldDB" id="A0A9P8Q8B2"/>